<evidence type="ECO:0000313" key="1">
    <source>
        <dbReference type="EMBL" id="ETV74669.1"/>
    </source>
</evidence>
<protein>
    <submittedName>
        <fullName evidence="1">Uncharacterized protein</fullName>
    </submittedName>
</protein>
<organism evidence="1">
    <name type="scientific">Aphanomyces astaci</name>
    <name type="common">Crayfish plague agent</name>
    <dbReference type="NCBI Taxonomy" id="112090"/>
    <lineage>
        <taxon>Eukaryota</taxon>
        <taxon>Sar</taxon>
        <taxon>Stramenopiles</taxon>
        <taxon>Oomycota</taxon>
        <taxon>Saprolegniomycetes</taxon>
        <taxon>Saprolegniales</taxon>
        <taxon>Verrucalvaceae</taxon>
        <taxon>Aphanomyces</taxon>
    </lineage>
</organism>
<proteinExistence type="predicted"/>
<dbReference type="GeneID" id="20812789"/>
<dbReference type="RefSeq" id="XP_009835756.1">
    <property type="nucleotide sequence ID" value="XM_009837454.1"/>
</dbReference>
<gene>
    <name evidence="1" type="ORF">H257_10793</name>
</gene>
<sequence length="192" mass="20913">MSAMYPTPSLQFIDQKRPGHGLWSTVLTLTASGTWMDPARAPKGLATSQRSWQPRECSECPNVRRRKNVSILVCVNAGNGHVAPFFVLPGANVCKQMIVASLGIDIDVARAMCINASLIQASTEQTSAPKSEDEWVHGGCLMTSEEIATKVAEKETKKMEGEAEFKVNKKMLAQKYACSNSACKEETSRTSS</sequence>
<reference evidence="1" key="1">
    <citation type="submission" date="2013-12" db="EMBL/GenBank/DDBJ databases">
        <title>The Genome Sequence of Aphanomyces astaci APO3.</title>
        <authorList>
            <consortium name="The Broad Institute Genomics Platform"/>
            <person name="Russ C."/>
            <person name="Tyler B."/>
            <person name="van West P."/>
            <person name="Dieguez-Uribeondo J."/>
            <person name="Young S.K."/>
            <person name="Zeng Q."/>
            <person name="Gargeya S."/>
            <person name="Fitzgerald M."/>
            <person name="Abouelleil A."/>
            <person name="Alvarado L."/>
            <person name="Chapman S.B."/>
            <person name="Gainer-Dewar J."/>
            <person name="Goldberg J."/>
            <person name="Griggs A."/>
            <person name="Gujja S."/>
            <person name="Hansen M."/>
            <person name="Howarth C."/>
            <person name="Imamovic A."/>
            <person name="Ireland A."/>
            <person name="Larimer J."/>
            <person name="McCowan C."/>
            <person name="Murphy C."/>
            <person name="Pearson M."/>
            <person name="Poon T.W."/>
            <person name="Priest M."/>
            <person name="Roberts A."/>
            <person name="Saif S."/>
            <person name="Shea T."/>
            <person name="Sykes S."/>
            <person name="Wortman J."/>
            <person name="Nusbaum C."/>
            <person name="Birren B."/>
        </authorList>
    </citation>
    <scope>NUCLEOTIDE SEQUENCE [LARGE SCALE GENOMIC DNA]</scope>
    <source>
        <strain evidence="1">APO3</strain>
    </source>
</reference>
<dbReference type="EMBL" id="KI913143">
    <property type="protein sequence ID" value="ETV74669.1"/>
    <property type="molecule type" value="Genomic_DNA"/>
</dbReference>
<name>W4G6J5_APHAT</name>
<accession>W4G6J5</accession>
<dbReference type="AlphaFoldDB" id="W4G6J5"/>
<dbReference type="VEuPathDB" id="FungiDB:H257_10793"/>